<keyword evidence="2" id="KW-1185">Reference proteome</keyword>
<sequence>MRGKNIVAAAVGTTSTSFSFWISGGEIGVSGGIELAGSTTDSVDFVQTTVPIEIAVRSRTHCDANLDFKRSPTVAPTAVASAPLRWG</sequence>
<dbReference type="Proteomes" id="UP000490386">
    <property type="component" value="Unassembled WGS sequence"/>
</dbReference>
<dbReference type="RefSeq" id="WP_151422210.1">
    <property type="nucleotide sequence ID" value="NZ_WBJX01000001.1"/>
</dbReference>
<accession>A0A7J5B551</accession>
<proteinExistence type="predicted"/>
<dbReference type="EMBL" id="WBJX01000001">
    <property type="protein sequence ID" value="KAB1639194.1"/>
    <property type="molecule type" value="Genomic_DNA"/>
</dbReference>
<dbReference type="AlphaFoldDB" id="A0A7J5B551"/>
<evidence type="ECO:0000313" key="2">
    <source>
        <dbReference type="Proteomes" id="UP000490386"/>
    </source>
</evidence>
<protein>
    <submittedName>
        <fullName evidence="1">Uncharacterized protein</fullName>
    </submittedName>
</protein>
<reference evidence="1 2" key="1">
    <citation type="submission" date="2019-09" db="EMBL/GenBank/DDBJ databases">
        <title>Phylogeny of genus Pseudoclavibacter and closely related genus.</title>
        <authorList>
            <person name="Li Y."/>
        </authorList>
    </citation>
    <scope>NUCLEOTIDE SEQUENCE [LARGE SCALE GENOMIC DNA]</scope>
    <source>
        <strain evidence="1 2">THG-MD12</strain>
    </source>
</reference>
<name>A0A7J5B551_9MICO</name>
<gene>
    <name evidence="1" type="ORF">F8O03_02305</name>
</gene>
<organism evidence="1 2">
    <name type="scientific">Pseudoclavibacter terrae</name>
    <dbReference type="NCBI Taxonomy" id="1530195"/>
    <lineage>
        <taxon>Bacteria</taxon>
        <taxon>Bacillati</taxon>
        <taxon>Actinomycetota</taxon>
        <taxon>Actinomycetes</taxon>
        <taxon>Micrococcales</taxon>
        <taxon>Microbacteriaceae</taxon>
        <taxon>Pseudoclavibacter</taxon>
    </lineage>
</organism>
<evidence type="ECO:0000313" key="1">
    <source>
        <dbReference type="EMBL" id="KAB1639194.1"/>
    </source>
</evidence>
<comment type="caution">
    <text evidence="1">The sequence shown here is derived from an EMBL/GenBank/DDBJ whole genome shotgun (WGS) entry which is preliminary data.</text>
</comment>